<sequence length="40" mass="4809">MPYPKYGLTCYQISMPMSLTWSYMKSYNDANVLDVEWSYM</sequence>
<evidence type="ECO:0000313" key="2">
    <source>
        <dbReference type="Proteomes" id="UP000032142"/>
    </source>
</evidence>
<name>A0A0B0NAH6_GOSAR</name>
<keyword evidence="2" id="KW-1185">Reference proteome</keyword>
<reference evidence="2" key="1">
    <citation type="submission" date="2014-09" db="EMBL/GenBank/DDBJ databases">
        <authorList>
            <person name="Mudge J."/>
            <person name="Ramaraj T."/>
            <person name="Lindquist I.E."/>
            <person name="Bharti A.K."/>
            <person name="Sundararajan A."/>
            <person name="Cameron C.T."/>
            <person name="Woodward J.E."/>
            <person name="May G.D."/>
            <person name="Brubaker C."/>
            <person name="Broadhvest J."/>
            <person name="Wilkins T.A."/>
        </authorList>
    </citation>
    <scope>NUCLEOTIDE SEQUENCE</scope>
    <source>
        <strain evidence="2">cv. AKA8401</strain>
    </source>
</reference>
<protein>
    <submittedName>
        <fullName evidence="1">Uncharacterized protein</fullName>
    </submittedName>
</protein>
<dbReference type="Proteomes" id="UP000032142">
    <property type="component" value="Unassembled WGS sequence"/>
</dbReference>
<proteinExistence type="predicted"/>
<dbReference type="AlphaFoldDB" id="A0A0B0NAH6"/>
<organism evidence="1 2">
    <name type="scientific">Gossypium arboreum</name>
    <name type="common">Tree cotton</name>
    <name type="synonym">Gossypium nanking</name>
    <dbReference type="NCBI Taxonomy" id="29729"/>
    <lineage>
        <taxon>Eukaryota</taxon>
        <taxon>Viridiplantae</taxon>
        <taxon>Streptophyta</taxon>
        <taxon>Embryophyta</taxon>
        <taxon>Tracheophyta</taxon>
        <taxon>Spermatophyta</taxon>
        <taxon>Magnoliopsida</taxon>
        <taxon>eudicotyledons</taxon>
        <taxon>Gunneridae</taxon>
        <taxon>Pentapetalae</taxon>
        <taxon>rosids</taxon>
        <taxon>malvids</taxon>
        <taxon>Malvales</taxon>
        <taxon>Malvaceae</taxon>
        <taxon>Malvoideae</taxon>
        <taxon>Gossypium</taxon>
    </lineage>
</organism>
<dbReference type="EMBL" id="KN396095">
    <property type="protein sequence ID" value="KHG11563.1"/>
    <property type="molecule type" value="Genomic_DNA"/>
</dbReference>
<evidence type="ECO:0000313" key="1">
    <source>
        <dbReference type="EMBL" id="KHG11563.1"/>
    </source>
</evidence>
<gene>
    <name evidence="1" type="ORF">F383_13912</name>
</gene>
<accession>A0A0B0NAH6</accession>